<dbReference type="PANTHER" id="PTHR37321">
    <property type="entry name" value="EXPORTED PROTEIN-RELATED"/>
    <property type="match status" value="1"/>
</dbReference>
<name>T0YYJ7_9ZZZZ</name>
<dbReference type="AlphaFoldDB" id="T0YYJ7"/>
<reference evidence="2" key="2">
    <citation type="journal article" date="2014" name="ISME J.">
        <title>Microbial stratification in low pH oxic and suboxic macroscopic growths along an acid mine drainage.</title>
        <authorList>
            <person name="Mendez-Garcia C."/>
            <person name="Mesa V."/>
            <person name="Sprenger R.R."/>
            <person name="Richter M."/>
            <person name="Diez M.S."/>
            <person name="Solano J."/>
            <person name="Bargiela R."/>
            <person name="Golyshina O.V."/>
            <person name="Manteca A."/>
            <person name="Ramos J.L."/>
            <person name="Gallego J.R."/>
            <person name="Llorente I."/>
            <person name="Martins Dos Santos V.A."/>
            <person name="Jensen O.N."/>
            <person name="Pelaez A.I."/>
            <person name="Sanchez J."/>
            <person name="Ferrer M."/>
        </authorList>
    </citation>
    <scope>NUCLEOTIDE SEQUENCE</scope>
</reference>
<dbReference type="PANTHER" id="PTHR37321:SF1">
    <property type="entry name" value="EXPORTED PROTEIN"/>
    <property type="match status" value="1"/>
</dbReference>
<dbReference type="EMBL" id="AUZZ01008388">
    <property type="protein sequence ID" value="EQD38103.1"/>
    <property type="molecule type" value="Genomic_DNA"/>
</dbReference>
<evidence type="ECO:0000259" key="1">
    <source>
        <dbReference type="Pfam" id="PF14323"/>
    </source>
</evidence>
<dbReference type="InterPro" id="IPR038410">
    <property type="entry name" value="GxGYxYP_C_sf"/>
</dbReference>
<proteinExistence type="predicted"/>
<dbReference type="InterPro" id="IPR025832">
    <property type="entry name" value="GxGYxYP_C"/>
</dbReference>
<comment type="caution">
    <text evidence="2">The sequence shown here is derived from an EMBL/GenBank/DDBJ whole genome shotgun (WGS) entry which is preliminary data.</text>
</comment>
<protein>
    <recommendedName>
        <fullName evidence="1">GxGYxYP putative glycoside hydrolase C-terminal domain-containing protein</fullName>
    </recommendedName>
</protein>
<feature type="domain" description="GxGYxYP putative glycoside hydrolase C-terminal" evidence="1">
    <location>
        <begin position="94"/>
        <end position="158"/>
    </location>
</feature>
<sequence length="158" mass="17621">MTQGKLVSYVLSKFPPLTPVFGYPFYNNTFYKKTGFAMGEPVGVGDISHAGDFLIPTTDATNLSVLNHFHVPLPHPRWQVPASPSVPQRAGRSTTYVCFVFSDGDNVGTDETVLRGLRWSEKARGTLPVGMSMSPWLARLEPTVYNYYVRTMTRNDTL</sequence>
<dbReference type="Pfam" id="PF14323">
    <property type="entry name" value="GxGYxYP_C"/>
    <property type="match status" value="1"/>
</dbReference>
<reference evidence="2" key="1">
    <citation type="submission" date="2013-08" db="EMBL/GenBank/DDBJ databases">
        <authorList>
            <person name="Mendez C."/>
            <person name="Richter M."/>
            <person name="Ferrer M."/>
            <person name="Sanchez J."/>
        </authorList>
    </citation>
    <scope>NUCLEOTIDE SEQUENCE</scope>
</reference>
<gene>
    <name evidence="2" type="ORF">B2A_11612</name>
</gene>
<evidence type="ECO:0000313" key="2">
    <source>
        <dbReference type="EMBL" id="EQD38103.1"/>
    </source>
</evidence>
<accession>T0YYJ7</accession>
<dbReference type="Gene3D" id="3.20.20.490">
    <property type="entry name" value="GxGYxYP glycoside hydrolase, C-terminal domain"/>
    <property type="match status" value="1"/>
</dbReference>
<feature type="non-terminal residue" evidence="2">
    <location>
        <position position="158"/>
    </location>
</feature>
<organism evidence="2">
    <name type="scientific">mine drainage metagenome</name>
    <dbReference type="NCBI Taxonomy" id="410659"/>
    <lineage>
        <taxon>unclassified sequences</taxon>
        <taxon>metagenomes</taxon>
        <taxon>ecological metagenomes</taxon>
    </lineage>
</organism>